<dbReference type="InterPro" id="IPR050645">
    <property type="entry name" value="Histidine_acid_phosphatase"/>
</dbReference>
<name>A0A9P0SJB1_PIEBR</name>
<dbReference type="PANTHER" id="PTHR11567">
    <property type="entry name" value="ACID PHOSPHATASE-RELATED"/>
    <property type="match status" value="1"/>
</dbReference>
<evidence type="ECO:0000256" key="8">
    <source>
        <dbReference type="SAM" id="SignalP"/>
    </source>
</evidence>
<organism evidence="9 10">
    <name type="scientific">Pieris brassicae</name>
    <name type="common">White butterfly</name>
    <name type="synonym">Large white butterfly</name>
    <dbReference type="NCBI Taxonomy" id="7116"/>
    <lineage>
        <taxon>Eukaryota</taxon>
        <taxon>Metazoa</taxon>
        <taxon>Ecdysozoa</taxon>
        <taxon>Arthropoda</taxon>
        <taxon>Hexapoda</taxon>
        <taxon>Insecta</taxon>
        <taxon>Pterygota</taxon>
        <taxon>Neoptera</taxon>
        <taxon>Endopterygota</taxon>
        <taxon>Lepidoptera</taxon>
        <taxon>Glossata</taxon>
        <taxon>Ditrysia</taxon>
        <taxon>Papilionoidea</taxon>
        <taxon>Pieridae</taxon>
        <taxon>Pierinae</taxon>
        <taxon>Pieris</taxon>
    </lineage>
</organism>
<evidence type="ECO:0000256" key="6">
    <source>
        <dbReference type="ARBA" id="ARBA00023157"/>
    </source>
</evidence>
<dbReference type="EC" id="3.1.3.2" evidence="3"/>
<evidence type="ECO:0000256" key="7">
    <source>
        <dbReference type="ARBA" id="ARBA00023180"/>
    </source>
</evidence>
<dbReference type="Pfam" id="PF00328">
    <property type="entry name" value="His_Phos_2"/>
    <property type="match status" value="1"/>
</dbReference>
<evidence type="ECO:0000256" key="4">
    <source>
        <dbReference type="ARBA" id="ARBA00022729"/>
    </source>
</evidence>
<dbReference type="PANTHER" id="PTHR11567:SF211">
    <property type="entry name" value="PROSTATIC ACID PHOSPHATASE"/>
    <property type="match status" value="1"/>
</dbReference>
<dbReference type="EMBL" id="CALOZG010000001">
    <property type="protein sequence ID" value="CAH3836012.1"/>
    <property type="molecule type" value="Genomic_DNA"/>
</dbReference>
<evidence type="ECO:0000313" key="9">
    <source>
        <dbReference type="EMBL" id="CAH3836012.1"/>
    </source>
</evidence>
<dbReference type="InterPro" id="IPR000560">
    <property type="entry name" value="His_Pase_clade-2"/>
</dbReference>
<comment type="catalytic activity">
    <reaction evidence="1">
        <text>a phosphate monoester + H2O = an alcohol + phosphate</text>
        <dbReference type="Rhea" id="RHEA:15017"/>
        <dbReference type="ChEBI" id="CHEBI:15377"/>
        <dbReference type="ChEBI" id="CHEBI:30879"/>
        <dbReference type="ChEBI" id="CHEBI:43474"/>
        <dbReference type="ChEBI" id="CHEBI:67140"/>
        <dbReference type="EC" id="3.1.3.2"/>
    </reaction>
</comment>
<evidence type="ECO:0000256" key="5">
    <source>
        <dbReference type="ARBA" id="ARBA00022801"/>
    </source>
</evidence>
<dbReference type="Gene3D" id="3.40.50.1240">
    <property type="entry name" value="Phosphoglycerate mutase-like"/>
    <property type="match status" value="1"/>
</dbReference>
<keyword evidence="7" id="KW-0325">Glycoprotein</keyword>
<dbReference type="InterPro" id="IPR029033">
    <property type="entry name" value="His_PPase_superfam"/>
</dbReference>
<comment type="caution">
    <text evidence="9">The sequence shown here is derived from an EMBL/GenBank/DDBJ whole genome shotgun (WGS) entry which is preliminary data.</text>
</comment>
<keyword evidence="4 8" id="KW-0732">Signal</keyword>
<dbReference type="Proteomes" id="UP001152562">
    <property type="component" value="Unassembled WGS sequence"/>
</dbReference>
<dbReference type="InterPro" id="IPR033379">
    <property type="entry name" value="Acid_Pase_AS"/>
</dbReference>
<gene>
    <name evidence="9" type="ORF">PIBRA_LOCUS200</name>
</gene>
<accession>A0A9P0SJB1</accession>
<dbReference type="SUPFAM" id="SSF53254">
    <property type="entry name" value="Phosphoglycerate mutase-like"/>
    <property type="match status" value="1"/>
</dbReference>
<dbReference type="PROSITE" id="PS00616">
    <property type="entry name" value="HIS_ACID_PHOSPHAT_1"/>
    <property type="match status" value="1"/>
</dbReference>
<keyword evidence="5" id="KW-0378">Hydrolase</keyword>
<sequence length="382" mass="44025">MRFVVVFCLSCFCVCAGQEYAMKENVSNSQLARAAISDMVMAFVVFRHGDRTPDQEELDLYPLSGLDSTIFFPYGKKSLTNNGKRRAFRLGQYLRKRYDNIISKLYLPEEIKIQTTDYARTKMTALTALSAIYPPPPLQQWLPNFNWQPIPYDTPQLSDDYFVPFLNCPRYLRLKDELYQLPEIESYLMSSQDLFKTLSKNTGSNITVPEDVFFLDNLFQALNNVNVSTPKWAERIMPQIKEMTEIEYSLMFYTDELIRLSTGGLLSDIFNVTNAKVKEGKEQPKLFLYSAHENNVAALLAATRTFIPHQPKYCSAVSLELWKNRMTNEYYFMVVYAAEAGGDGVMLPVNGCGDRYLCDYNTFLKLTQDYVLPHSEHKKRCS</sequence>
<proteinExistence type="inferred from homology"/>
<evidence type="ECO:0000256" key="1">
    <source>
        <dbReference type="ARBA" id="ARBA00000032"/>
    </source>
</evidence>
<keyword evidence="6" id="KW-1015">Disulfide bond</keyword>
<dbReference type="AlphaFoldDB" id="A0A9P0SJB1"/>
<comment type="similarity">
    <text evidence="2">Belongs to the histidine acid phosphatase family.</text>
</comment>
<reference evidence="9" key="1">
    <citation type="submission" date="2022-05" db="EMBL/GenBank/DDBJ databases">
        <authorList>
            <person name="Okamura Y."/>
        </authorList>
    </citation>
    <scope>NUCLEOTIDE SEQUENCE</scope>
</reference>
<feature type="chain" id="PRO_5040384517" description="acid phosphatase" evidence="8">
    <location>
        <begin position="18"/>
        <end position="382"/>
    </location>
</feature>
<evidence type="ECO:0000313" key="10">
    <source>
        <dbReference type="Proteomes" id="UP001152562"/>
    </source>
</evidence>
<protein>
    <recommendedName>
        <fullName evidence="3">acid phosphatase</fullName>
        <ecNumber evidence="3">3.1.3.2</ecNumber>
    </recommendedName>
</protein>
<evidence type="ECO:0000256" key="2">
    <source>
        <dbReference type="ARBA" id="ARBA00005375"/>
    </source>
</evidence>
<dbReference type="CDD" id="cd07061">
    <property type="entry name" value="HP_HAP_like"/>
    <property type="match status" value="1"/>
</dbReference>
<keyword evidence="10" id="KW-1185">Reference proteome</keyword>
<evidence type="ECO:0000256" key="3">
    <source>
        <dbReference type="ARBA" id="ARBA00012646"/>
    </source>
</evidence>
<feature type="signal peptide" evidence="8">
    <location>
        <begin position="1"/>
        <end position="17"/>
    </location>
</feature>
<dbReference type="GO" id="GO:0003993">
    <property type="term" value="F:acid phosphatase activity"/>
    <property type="evidence" value="ECO:0007669"/>
    <property type="project" value="UniProtKB-EC"/>
</dbReference>